<dbReference type="STRING" id="1817772.A2527_06075"/>
<protein>
    <recommendedName>
        <fullName evidence="2">Uptake hydrogenase large subunit</fullName>
    </recommendedName>
    <alternativeName>
        <fullName evidence="4">Hydrogenlyase</fullName>
    </alternativeName>
    <alternativeName>
        <fullName evidence="3">Membrane-bound hydrogenase large subunit</fullName>
    </alternativeName>
</protein>
<evidence type="ECO:0000313" key="7">
    <source>
        <dbReference type="Proteomes" id="UP000178449"/>
    </source>
</evidence>
<evidence type="ECO:0000256" key="1">
    <source>
        <dbReference type="ARBA" id="ARBA00037655"/>
    </source>
</evidence>
<keyword evidence="5" id="KW-0460">Magnesium</keyword>
<name>A0A1F6G9G7_9PROT</name>
<organism evidence="6 7">
    <name type="scientific">Candidatus Lambdaproteobacteria bacterium RIFOXYD2_FULL_50_16</name>
    <dbReference type="NCBI Taxonomy" id="1817772"/>
    <lineage>
        <taxon>Bacteria</taxon>
        <taxon>Pseudomonadati</taxon>
        <taxon>Pseudomonadota</taxon>
        <taxon>Candidatus Lambdaproteobacteria</taxon>
    </lineage>
</organism>
<evidence type="ECO:0000313" key="6">
    <source>
        <dbReference type="EMBL" id="OGG94762.1"/>
    </source>
</evidence>
<accession>A0A1F6G9G7</accession>
<comment type="caution">
    <text evidence="6">The sequence shown here is derived from an EMBL/GenBank/DDBJ whole genome shotgun (WGS) entry which is preliminary data.</text>
</comment>
<dbReference type="InterPro" id="IPR001501">
    <property type="entry name" value="Ni-dep_hyd_lsu"/>
</dbReference>
<dbReference type="EMBL" id="MFNE01000035">
    <property type="protein sequence ID" value="OGG94762.1"/>
    <property type="molecule type" value="Genomic_DNA"/>
</dbReference>
<dbReference type="GO" id="GO:0016151">
    <property type="term" value="F:nickel cation binding"/>
    <property type="evidence" value="ECO:0007669"/>
    <property type="project" value="InterPro"/>
</dbReference>
<reference evidence="6 7" key="1">
    <citation type="journal article" date="2016" name="Nat. Commun.">
        <title>Thousands of microbial genomes shed light on interconnected biogeochemical processes in an aquifer system.</title>
        <authorList>
            <person name="Anantharaman K."/>
            <person name="Brown C.T."/>
            <person name="Hug L.A."/>
            <person name="Sharon I."/>
            <person name="Castelle C.J."/>
            <person name="Probst A.J."/>
            <person name="Thomas B.C."/>
            <person name="Singh A."/>
            <person name="Wilkins M.J."/>
            <person name="Karaoz U."/>
            <person name="Brodie E.L."/>
            <person name="Williams K.H."/>
            <person name="Hubbard S.S."/>
            <person name="Banfield J.F."/>
        </authorList>
    </citation>
    <scope>NUCLEOTIDE SEQUENCE [LARGE SCALE GENOMIC DNA]</scope>
</reference>
<dbReference type="Pfam" id="PF00374">
    <property type="entry name" value="NiFeSe_Hases"/>
    <property type="match status" value="2"/>
</dbReference>
<dbReference type="AlphaFoldDB" id="A0A1F6G9G7"/>
<dbReference type="Proteomes" id="UP000178449">
    <property type="component" value="Unassembled WGS sequence"/>
</dbReference>
<feature type="binding site" evidence="5">
    <location>
        <position position="430"/>
    </location>
    <ligand>
        <name>Mg(2+)</name>
        <dbReference type="ChEBI" id="CHEBI:18420"/>
    </ligand>
</feature>
<comment type="function">
    <text evidence="1">This enzyme recycles the H(2) produced by nitrogenase to increase the production of ATP and to protect nitrogenase against inhibition or damage by O(2) under carbon- or phosphate-limited conditions.</text>
</comment>
<evidence type="ECO:0000256" key="3">
    <source>
        <dbReference type="ARBA" id="ARBA00041237"/>
    </source>
</evidence>
<dbReference type="Gene3D" id="1.10.645.10">
    <property type="entry name" value="Cytochrome-c3 Hydrogenase, chain B"/>
    <property type="match status" value="1"/>
</dbReference>
<dbReference type="PANTHER" id="PTHR42958:SF2">
    <property type="entry name" value="UPTAKE HYDROGENASE LARGE SUBUNIT"/>
    <property type="match status" value="1"/>
</dbReference>
<dbReference type="InterPro" id="IPR029014">
    <property type="entry name" value="NiFe-Hase_large"/>
</dbReference>
<sequence length="484" mass="53318">MNLVVERIPNIEGLIQIASVNEAGGERYFLMSGRTLHIEGRLFSKYPLEAVTLTQSLSAKGGIAHGIAAVSALESYLKIQPTFTGQKVRQIMLGLSTLHSHIHHFYYELFPDYLNKTHFEGLLHRTHFGVMDLRSPDDLDLDLAVGREILSHFPQIERTLGELQRGLAMLGGKYPVAMNLIPGGVTNFNLNAALVMDLIRLLDGIKRQIEVLWPGDVKLLVGALPSLAQGGGEEQRMLCFGSLPIEGGKDDPAYYSSGVYLDGKLEPLQQNKITESYVDTFYRTADNKSLSNDLIYDLNKKNARTWIKAARYETEVMQTGALARMLVTHYGGGNVQISDSISSWIGDLGLNPERANCPAARIFALAFEGRYLISSLFGALMGLDSSLPLNQNRPFDFSGRGSGSALVESPTGGLLHEIYIEGGRIRGYRIVSPANWLLSSRDEFGHTGLVEAELNRLDKSKTLTKLSASRVLHSYYAQALDGTQ</sequence>
<dbReference type="PANTHER" id="PTHR42958">
    <property type="entry name" value="HYDROGENASE-2 LARGE CHAIN"/>
    <property type="match status" value="1"/>
</dbReference>
<proteinExistence type="predicted"/>
<dbReference type="InterPro" id="IPR050867">
    <property type="entry name" value="NiFe/NiFeSe_hydrgnase_LSU"/>
</dbReference>
<dbReference type="SUPFAM" id="SSF56762">
    <property type="entry name" value="HydB/Nqo4-like"/>
    <property type="match status" value="1"/>
</dbReference>
<gene>
    <name evidence="6" type="ORF">A2527_06075</name>
</gene>
<evidence type="ECO:0000256" key="2">
    <source>
        <dbReference type="ARBA" id="ARBA00040803"/>
    </source>
</evidence>
<evidence type="ECO:0000256" key="4">
    <source>
        <dbReference type="ARBA" id="ARBA00042683"/>
    </source>
</evidence>
<evidence type="ECO:0000256" key="5">
    <source>
        <dbReference type="PIRSR" id="PIRSR601501-1"/>
    </source>
</evidence>
<keyword evidence="5" id="KW-0479">Metal-binding</keyword>